<dbReference type="PROSITE" id="PS50106">
    <property type="entry name" value="PDZ"/>
    <property type="match status" value="2"/>
</dbReference>
<feature type="binding site" evidence="10">
    <location>
        <position position="120"/>
    </location>
    <ligand>
        <name>substrate</name>
    </ligand>
</feature>
<dbReference type="GO" id="GO:0006508">
    <property type="term" value="P:proteolysis"/>
    <property type="evidence" value="ECO:0007669"/>
    <property type="project" value="UniProtKB-KW"/>
</dbReference>
<dbReference type="PRINTS" id="PR00834">
    <property type="entry name" value="PROTEASES2C"/>
</dbReference>
<evidence type="ECO:0000256" key="8">
    <source>
        <dbReference type="ARBA" id="ARBA00022825"/>
    </source>
</evidence>
<evidence type="ECO:0000256" key="10">
    <source>
        <dbReference type="PIRSR" id="PIRSR611782-2"/>
    </source>
</evidence>
<dbReference type="Proteomes" id="UP000185783">
    <property type="component" value="Unassembled WGS sequence"/>
</dbReference>
<evidence type="ECO:0000259" key="11">
    <source>
        <dbReference type="PROSITE" id="PS50106"/>
    </source>
</evidence>
<dbReference type="Pfam" id="PF17820">
    <property type="entry name" value="PDZ_6"/>
    <property type="match status" value="1"/>
</dbReference>
<dbReference type="GO" id="GO:0004252">
    <property type="term" value="F:serine-type endopeptidase activity"/>
    <property type="evidence" value="ECO:0007669"/>
    <property type="project" value="InterPro"/>
</dbReference>
<keyword evidence="8" id="KW-0720">Serine protease</keyword>
<evidence type="ECO:0000256" key="7">
    <source>
        <dbReference type="ARBA" id="ARBA00022801"/>
    </source>
</evidence>
<dbReference type="InterPro" id="IPR041489">
    <property type="entry name" value="PDZ_6"/>
</dbReference>
<feature type="binding site" evidence="10">
    <location>
        <position position="150"/>
    </location>
    <ligand>
        <name>substrate</name>
    </ligand>
</feature>
<feature type="domain" description="PDZ" evidence="11">
    <location>
        <begin position="262"/>
        <end position="361"/>
    </location>
</feature>
<evidence type="ECO:0000256" key="6">
    <source>
        <dbReference type="ARBA" id="ARBA00022764"/>
    </source>
</evidence>
<accession>A0A1U7JDK4</accession>
<dbReference type="PANTHER" id="PTHR22939">
    <property type="entry name" value="SERINE PROTEASE FAMILY S1C HTRA-RELATED"/>
    <property type="match status" value="1"/>
</dbReference>
<dbReference type="Pfam" id="PF13365">
    <property type="entry name" value="Trypsin_2"/>
    <property type="match status" value="1"/>
</dbReference>
<name>A0A1U7JDK4_9HYPH</name>
<dbReference type="SUPFAM" id="SSF50494">
    <property type="entry name" value="Trypsin-like serine proteases"/>
    <property type="match status" value="1"/>
</dbReference>
<sequence>MIDFRAYFAGALFVTGVLVGSVVGGTPPVHAADQIPSNNAEIQLSFAPLVKKVAPAVVNVYASRTVERRQRISPFFDDPFFRRFFGDRAFGEPRTQRRVQSSLGSGVIISGQGIIITNNHVIENADEVRVALADRREFDAEIVLKDERTDLAVLKIDAPDEDFPHVSFANSDELEVGDLVLAIGNPFGVGQTVTQGIVSAVARTQVGVSDYQFFIQTDAAINPGNSGGALIDVHGNLVGINTAIFSRSGGSNGIGFAIPANMVKVVASAAGDGDYVRRPWIGASLQPVSSDIAMGLGLDRPRGVLVTRIFPDSPAEQAGLEVGDLIVAVGENEINDPNSFGYRLATREIGSSATLRVLRGQEEVALTIALQEAPETVPRDMRQIGGRSPFAGATVMNLSPAVAEELRVRDEYEGVIISQVENGSAAQYVGLRRGDIVVAVNGVEIESAQFLQRVSRERPRRWLIEIQRDGKLRRLSVRG</sequence>
<comment type="similarity">
    <text evidence="2">Belongs to the peptidase S1C family.</text>
</comment>
<feature type="active site" description="Charge relay system" evidence="9">
    <location>
        <position position="150"/>
    </location>
</feature>
<dbReference type="InterPro" id="IPR001478">
    <property type="entry name" value="PDZ"/>
</dbReference>
<dbReference type="SUPFAM" id="SSF50156">
    <property type="entry name" value="PDZ domain-like"/>
    <property type="match status" value="2"/>
</dbReference>
<evidence type="ECO:0000256" key="5">
    <source>
        <dbReference type="ARBA" id="ARBA00022737"/>
    </source>
</evidence>
<feature type="binding site" evidence="10">
    <location>
        <begin position="224"/>
        <end position="226"/>
    </location>
    <ligand>
        <name>substrate</name>
    </ligand>
</feature>
<evidence type="ECO:0000256" key="4">
    <source>
        <dbReference type="ARBA" id="ARBA00022729"/>
    </source>
</evidence>
<evidence type="ECO:0000256" key="2">
    <source>
        <dbReference type="ARBA" id="ARBA00010541"/>
    </source>
</evidence>
<feature type="active site" description="Charge relay system" evidence="9">
    <location>
        <position position="120"/>
    </location>
</feature>
<dbReference type="NCBIfam" id="TIGR02037">
    <property type="entry name" value="degP_htrA_DO"/>
    <property type="match status" value="1"/>
</dbReference>
<comment type="subcellular location">
    <subcellularLocation>
        <location evidence="1">Periplasm</location>
    </subcellularLocation>
</comment>
<dbReference type="AlphaFoldDB" id="A0A1U7JDK4"/>
<feature type="active site" description="Charge relay system" evidence="9">
    <location>
        <position position="226"/>
    </location>
</feature>
<evidence type="ECO:0000256" key="1">
    <source>
        <dbReference type="ARBA" id="ARBA00004418"/>
    </source>
</evidence>
<keyword evidence="7" id="KW-0378">Hydrolase</keyword>
<evidence type="ECO:0000256" key="3">
    <source>
        <dbReference type="ARBA" id="ARBA00022670"/>
    </source>
</evidence>
<feature type="domain" description="PDZ" evidence="11">
    <location>
        <begin position="367"/>
        <end position="447"/>
    </location>
</feature>
<dbReference type="InterPro" id="IPR001940">
    <property type="entry name" value="Peptidase_S1C"/>
</dbReference>
<keyword evidence="13" id="KW-1185">Reference proteome</keyword>
<comment type="caution">
    <text evidence="12">The sequence shown here is derived from an EMBL/GenBank/DDBJ whole genome shotgun (WGS) entry which is preliminary data.</text>
</comment>
<evidence type="ECO:0000313" key="13">
    <source>
        <dbReference type="Proteomes" id="UP000185783"/>
    </source>
</evidence>
<gene>
    <name evidence="12" type="ORF">A3843_16620</name>
</gene>
<proteinExistence type="inferred from homology"/>
<evidence type="ECO:0000256" key="9">
    <source>
        <dbReference type="PIRSR" id="PIRSR611782-1"/>
    </source>
</evidence>
<dbReference type="Gene3D" id="2.40.10.120">
    <property type="match status" value="1"/>
</dbReference>
<dbReference type="InterPro" id="IPR011782">
    <property type="entry name" value="Pept_S1C_Do"/>
</dbReference>
<dbReference type="EMBL" id="LVVZ01000032">
    <property type="protein sequence ID" value="OKL42797.1"/>
    <property type="molecule type" value="Genomic_DNA"/>
</dbReference>
<keyword evidence="4" id="KW-0732">Signal</keyword>
<dbReference type="PANTHER" id="PTHR22939:SF129">
    <property type="entry name" value="SERINE PROTEASE HTRA2, MITOCHONDRIAL"/>
    <property type="match status" value="1"/>
</dbReference>
<dbReference type="InterPro" id="IPR009003">
    <property type="entry name" value="Peptidase_S1_PA"/>
</dbReference>
<dbReference type="SMART" id="SM00228">
    <property type="entry name" value="PDZ"/>
    <property type="match status" value="2"/>
</dbReference>
<dbReference type="Pfam" id="PF13180">
    <property type="entry name" value="PDZ_2"/>
    <property type="match status" value="1"/>
</dbReference>
<evidence type="ECO:0000313" key="12">
    <source>
        <dbReference type="EMBL" id="OKL42797.1"/>
    </source>
</evidence>
<keyword evidence="6" id="KW-0574">Periplasm</keyword>
<dbReference type="Gene3D" id="2.30.42.10">
    <property type="match status" value="2"/>
</dbReference>
<keyword evidence="5" id="KW-0677">Repeat</keyword>
<dbReference type="RefSeq" id="WP_051269274.1">
    <property type="nucleotide sequence ID" value="NZ_LVVZ01000032.1"/>
</dbReference>
<dbReference type="STRING" id="197461.A3843_16620"/>
<dbReference type="InterPro" id="IPR036034">
    <property type="entry name" value="PDZ_sf"/>
</dbReference>
<keyword evidence="3 12" id="KW-0645">Protease</keyword>
<organism evidence="12 13">
    <name type="scientific">Pseudovibrio exalbescens</name>
    <dbReference type="NCBI Taxonomy" id="197461"/>
    <lineage>
        <taxon>Bacteria</taxon>
        <taxon>Pseudomonadati</taxon>
        <taxon>Pseudomonadota</taxon>
        <taxon>Alphaproteobacteria</taxon>
        <taxon>Hyphomicrobiales</taxon>
        <taxon>Stappiaceae</taxon>
        <taxon>Pseudovibrio</taxon>
    </lineage>
</organism>
<dbReference type="GO" id="GO:0042597">
    <property type="term" value="C:periplasmic space"/>
    <property type="evidence" value="ECO:0007669"/>
    <property type="project" value="UniProtKB-SubCell"/>
</dbReference>
<reference evidence="12 13" key="1">
    <citation type="submission" date="2016-03" db="EMBL/GenBank/DDBJ databases">
        <title>Genome sequence of Nesiotobacter sp. nov., a moderately halophilic alphaproteobacterium isolated from the Yellow Sea, China.</title>
        <authorList>
            <person name="Zhang G."/>
            <person name="Zhang R."/>
        </authorList>
    </citation>
    <scope>NUCLEOTIDE SEQUENCE [LARGE SCALE GENOMIC DNA]</scope>
    <source>
        <strain evidence="12 13">WB1-6</strain>
    </source>
</reference>
<protein>
    <submittedName>
        <fullName evidence="12">Serine protease</fullName>
    </submittedName>
</protein>